<feature type="transmembrane region" description="Helical" evidence="1">
    <location>
        <begin position="254"/>
        <end position="277"/>
    </location>
</feature>
<reference evidence="2" key="2">
    <citation type="journal article" date="2021" name="PeerJ">
        <title>Extensive microbial diversity within the chicken gut microbiome revealed by metagenomics and culture.</title>
        <authorList>
            <person name="Gilroy R."/>
            <person name="Ravi A."/>
            <person name="Getino M."/>
            <person name="Pursley I."/>
            <person name="Horton D.L."/>
            <person name="Alikhan N.F."/>
            <person name="Baker D."/>
            <person name="Gharbi K."/>
            <person name="Hall N."/>
            <person name="Watson M."/>
            <person name="Adriaenssens E.M."/>
            <person name="Foster-Nyarko E."/>
            <person name="Jarju S."/>
            <person name="Secka A."/>
            <person name="Antonio M."/>
            <person name="Oren A."/>
            <person name="Chaudhuri R.R."/>
            <person name="La Ragione R."/>
            <person name="Hildebrand F."/>
            <person name="Pallen M.J."/>
        </authorList>
    </citation>
    <scope>NUCLEOTIDE SEQUENCE</scope>
    <source>
        <strain evidence="2">CHK176-6737</strain>
    </source>
</reference>
<keyword evidence="1" id="KW-0812">Transmembrane</keyword>
<feature type="transmembrane region" description="Helical" evidence="1">
    <location>
        <begin position="104"/>
        <end position="121"/>
    </location>
</feature>
<feature type="transmembrane region" description="Helical" evidence="1">
    <location>
        <begin position="447"/>
        <end position="473"/>
    </location>
</feature>
<dbReference type="EMBL" id="DVNM01000036">
    <property type="protein sequence ID" value="HIU69617.1"/>
    <property type="molecule type" value="Genomic_DNA"/>
</dbReference>
<dbReference type="GO" id="GO:0005886">
    <property type="term" value="C:plasma membrane"/>
    <property type="evidence" value="ECO:0007669"/>
    <property type="project" value="TreeGrafter"/>
</dbReference>
<feature type="transmembrane region" description="Helical" evidence="1">
    <location>
        <begin position="133"/>
        <end position="158"/>
    </location>
</feature>
<keyword evidence="1" id="KW-1133">Transmembrane helix</keyword>
<name>A0A9D1SNL9_9FIRM</name>
<organism evidence="2 3">
    <name type="scientific">Candidatus Scybalenecus merdavium</name>
    <dbReference type="NCBI Taxonomy" id="2840939"/>
    <lineage>
        <taxon>Bacteria</taxon>
        <taxon>Bacillati</taxon>
        <taxon>Bacillota</taxon>
        <taxon>Clostridia</taxon>
        <taxon>Eubacteriales</taxon>
        <taxon>Oscillospiraceae</taxon>
        <taxon>Oscillospiraceae incertae sedis</taxon>
        <taxon>Candidatus Scybalenecus</taxon>
    </lineage>
</organism>
<feature type="transmembrane region" description="Helical" evidence="1">
    <location>
        <begin position="322"/>
        <end position="342"/>
    </location>
</feature>
<feature type="transmembrane region" description="Helical" evidence="1">
    <location>
        <begin position="179"/>
        <end position="198"/>
    </location>
</feature>
<evidence type="ECO:0000256" key="1">
    <source>
        <dbReference type="SAM" id="Phobius"/>
    </source>
</evidence>
<evidence type="ECO:0000313" key="2">
    <source>
        <dbReference type="EMBL" id="HIU69617.1"/>
    </source>
</evidence>
<protein>
    <submittedName>
        <fullName evidence="2">MFS transporter</fullName>
    </submittedName>
</protein>
<feature type="transmembrane region" description="Helical" evidence="1">
    <location>
        <begin position="204"/>
        <end position="225"/>
    </location>
</feature>
<dbReference type="GO" id="GO:0008643">
    <property type="term" value="P:carbohydrate transport"/>
    <property type="evidence" value="ECO:0007669"/>
    <property type="project" value="InterPro"/>
</dbReference>
<dbReference type="GO" id="GO:0015293">
    <property type="term" value="F:symporter activity"/>
    <property type="evidence" value="ECO:0007669"/>
    <property type="project" value="InterPro"/>
</dbReference>
<sequence length="505" mass="56144">MGKLKTFLDSKIIKTDVGEETYLTWRETLSYAAGRGAQGMNTSMTSSKYINFFLTNVLFRKLEDPMGVASKIRLFCGIFDAINDPIMGVLVDKTRTKDGQMRPYIKWAPIFVSIVMVLFFIGSADAPPLLNIIYTTILFIGLDVTYTAFDIPMGALAFSITPSGIERTKLFGVSSITRSVLGALPQVFVAGAALLPYFNDHTPQAYLTSAIVSAIGIIFLTRFTFKNTRERAEHREDVPSVKECFALLFKNRPLLMLFLGNIFFVICKIAEQVSFYFVADLMFNRSYNVFIDVVKFPGFLVAGLLVPKIVERLGRRADSKKFYQACCVAAILLHGLFALTCYNGLMNKPEGESVGLFTGILVVLFTGMTAIPLEFKNLIQKEMEAETVDYIEWKSGTRVEGIMLSIMSFTGKIENTLSSSIGLAVLGFTGYIQHTEGSLAQNTETNWALFLLTTLVPAIGYLLMLVPMHFYNITGDGHRKMMKEIMARRAARKADGEQAPAETAE</sequence>
<dbReference type="SUPFAM" id="SSF103473">
    <property type="entry name" value="MFS general substrate transporter"/>
    <property type="match status" value="1"/>
</dbReference>
<dbReference type="InterPro" id="IPR039672">
    <property type="entry name" value="MFS_2"/>
</dbReference>
<dbReference type="PANTHER" id="PTHR11328">
    <property type="entry name" value="MAJOR FACILITATOR SUPERFAMILY DOMAIN-CONTAINING PROTEIN"/>
    <property type="match status" value="1"/>
</dbReference>
<dbReference type="InterPro" id="IPR036259">
    <property type="entry name" value="MFS_trans_sf"/>
</dbReference>
<dbReference type="AlphaFoldDB" id="A0A9D1SNL9"/>
<feature type="transmembrane region" description="Helical" evidence="1">
    <location>
        <begin position="413"/>
        <end position="432"/>
    </location>
</feature>
<keyword evidence="1" id="KW-0472">Membrane</keyword>
<gene>
    <name evidence="2" type="ORF">IAD23_06635</name>
</gene>
<dbReference type="Proteomes" id="UP000824125">
    <property type="component" value="Unassembled WGS sequence"/>
</dbReference>
<reference evidence="2" key="1">
    <citation type="submission" date="2020-10" db="EMBL/GenBank/DDBJ databases">
        <authorList>
            <person name="Gilroy R."/>
        </authorList>
    </citation>
    <scope>NUCLEOTIDE SEQUENCE</scope>
    <source>
        <strain evidence="2">CHK176-6737</strain>
    </source>
</reference>
<comment type="caution">
    <text evidence="2">The sequence shown here is derived from an EMBL/GenBank/DDBJ whole genome shotgun (WGS) entry which is preliminary data.</text>
</comment>
<evidence type="ECO:0000313" key="3">
    <source>
        <dbReference type="Proteomes" id="UP000824125"/>
    </source>
</evidence>
<feature type="transmembrane region" description="Helical" evidence="1">
    <location>
        <begin position="289"/>
        <end position="310"/>
    </location>
</feature>
<dbReference type="Gene3D" id="1.20.1250.20">
    <property type="entry name" value="MFS general substrate transporter like domains"/>
    <property type="match status" value="1"/>
</dbReference>
<accession>A0A9D1SNL9</accession>
<dbReference type="PANTHER" id="PTHR11328:SF24">
    <property type="entry name" value="MAJOR FACILITATOR SUPERFAMILY (MFS) PROFILE DOMAIN-CONTAINING PROTEIN"/>
    <property type="match status" value="1"/>
</dbReference>
<proteinExistence type="predicted"/>
<feature type="transmembrane region" description="Helical" evidence="1">
    <location>
        <begin position="354"/>
        <end position="373"/>
    </location>
</feature>
<dbReference type="Pfam" id="PF13347">
    <property type="entry name" value="MFS_2"/>
    <property type="match status" value="1"/>
</dbReference>